<organism evidence="1">
    <name type="scientific">Caudovirales sp. ct0FJ5</name>
    <dbReference type="NCBI Taxonomy" id="2825755"/>
    <lineage>
        <taxon>Viruses</taxon>
        <taxon>Duplodnaviria</taxon>
        <taxon>Heunggongvirae</taxon>
        <taxon>Uroviricota</taxon>
        <taxon>Caudoviricetes</taxon>
    </lineage>
</organism>
<dbReference type="Pfam" id="PF05489">
    <property type="entry name" value="Phage_tail_X"/>
    <property type="match status" value="1"/>
</dbReference>
<proteinExistence type="predicted"/>
<sequence length="69" mass="7945">MTKRVYKTIQGDTWDGIAVKVYGDEKYMNELLEANQAYREIIIFPANVSLSLPDIQTQTTTILPPWKKV</sequence>
<name>A0A8S5NZC8_9CAUD</name>
<protein>
    <submittedName>
        <fullName evidence="1">Tail protein</fullName>
    </submittedName>
</protein>
<evidence type="ECO:0000313" key="1">
    <source>
        <dbReference type="EMBL" id="DAD99315.1"/>
    </source>
</evidence>
<dbReference type="InterPro" id="IPR008861">
    <property type="entry name" value="GpX-like"/>
</dbReference>
<reference evidence="1" key="1">
    <citation type="journal article" date="2021" name="Proc. Natl. Acad. Sci. U.S.A.">
        <title>A Catalog of Tens of Thousands of Viruses from Human Metagenomes Reveals Hidden Associations with Chronic Diseases.</title>
        <authorList>
            <person name="Tisza M.J."/>
            <person name="Buck C.B."/>
        </authorList>
    </citation>
    <scope>NUCLEOTIDE SEQUENCE</scope>
    <source>
        <strain evidence="1">Ct0FJ5</strain>
    </source>
</reference>
<dbReference type="EMBL" id="BK015281">
    <property type="protein sequence ID" value="DAD99315.1"/>
    <property type="molecule type" value="Genomic_DNA"/>
</dbReference>
<accession>A0A8S5NZC8</accession>